<protein>
    <submittedName>
        <fullName evidence="1">Uncharacterized protein</fullName>
    </submittedName>
</protein>
<dbReference type="Proteomes" id="UP001186974">
    <property type="component" value="Unassembled WGS sequence"/>
</dbReference>
<organism evidence="1 2">
    <name type="scientific">Coniosporium uncinatum</name>
    <dbReference type="NCBI Taxonomy" id="93489"/>
    <lineage>
        <taxon>Eukaryota</taxon>
        <taxon>Fungi</taxon>
        <taxon>Dikarya</taxon>
        <taxon>Ascomycota</taxon>
        <taxon>Pezizomycotina</taxon>
        <taxon>Dothideomycetes</taxon>
        <taxon>Dothideomycetes incertae sedis</taxon>
        <taxon>Coniosporium</taxon>
    </lineage>
</organism>
<keyword evidence="2" id="KW-1185">Reference proteome</keyword>
<dbReference type="EMBL" id="JAWDJW010011881">
    <property type="protein sequence ID" value="KAK3044484.1"/>
    <property type="molecule type" value="Genomic_DNA"/>
</dbReference>
<comment type="caution">
    <text evidence="1">The sequence shown here is derived from an EMBL/GenBank/DDBJ whole genome shotgun (WGS) entry which is preliminary data.</text>
</comment>
<gene>
    <name evidence="1" type="ORF">LTS18_001171</name>
</gene>
<sequence length="303" mass="34437">QWLLTTHRSRFNKPGDYITFSLASFSFFLILGKDERLRAFHNVCRHRAYTVTKKTEGSSLVLGCRYHGWSYDTKGSLTKAPQFEDIPGFDKTQNGLFEIHLKTDRRGFVWVNLSSDTRPQDFKIRQLGEGAAIVGDKVSRDGCWVSGWEIQGKFNWKVAAQQTENPNDPNISPAVEALEALKKPLGRVFEFRYKNHLALFPPATVQRTSPSPFWYAITIFPNSATTSTVRCDVFSAQYSNAELFSGRIRAQIEDEVEAIVWRLQRQWARVCNGAGADVLPGTSSVQQKIMNDLKSHLKLERLT</sequence>
<name>A0ACC3CTW4_9PEZI</name>
<accession>A0ACC3CTW4</accession>
<reference evidence="1" key="1">
    <citation type="submission" date="2024-09" db="EMBL/GenBank/DDBJ databases">
        <title>Black Yeasts Isolated from many extreme environments.</title>
        <authorList>
            <person name="Coleine C."/>
            <person name="Stajich J.E."/>
            <person name="Selbmann L."/>
        </authorList>
    </citation>
    <scope>NUCLEOTIDE SEQUENCE</scope>
    <source>
        <strain evidence="1">CCFEE 5737</strain>
    </source>
</reference>
<feature type="non-terminal residue" evidence="1">
    <location>
        <position position="303"/>
    </location>
</feature>
<feature type="non-terminal residue" evidence="1">
    <location>
        <position position="1"/>
    </location>
</feature>
<evidence type="ECO:0000313" key="2">
    <source>
        <dbReference type="Proteomes" id="UP001186974"/>
    </source>
</evidence>
<proteinExistence type="predicted"/>
<evidence type="ECO:0000313" key="1">
    <source>
        <dbReference type="EMBL" id="KAK3044484.1"/>
    </source>
</evidence>